<sequence length="113" mass="12442">MLFLVVWAIPIIALVILSQVIKSARTLIWIGAVSYVLSSAWLLWATIDAEDQGGIAFLFYLPLVIAALGVLISGIMKADLPKNRKTFSVVLAVLLLPVTYILISWIAFTVRWG</sequence>
<dbReference type="STRING" id="1217799.DEALK_05130"/>
<keyword evidence="1" id="KW-0812">Transmembrane</keyword>
<gene>
    <name evidence="2" type="ORF">DEALK_05130</name>
</gene>
<dbReference type="Proteomes" id="UP000053947">
    <property type="component" value="Unassembled WGS sequence"/>
</dbReference>
<proteinExistence type="predicted"/>
<dbReference type="AlphaFoldDB" id="A0A0W0GGJ0"/>
<evidence type="ECO:0000256" key="1">
    <source>
        <dbReference type="SAM" id="Phobius"/>
    </source>
</evidence>
<dbReference type="RefSeq" id="WP_058438385.1">
    <property type="nucleotide sequence ID" value="NZ_KQ758903.1"/>
</dbReference>
<evidence type="ECO:0000313" key="2">
    <source>
        <dbReference type="EMBL" id="KTB47668.1"/>
    </source>
</evidence>
<name>A0A0W0GGJ0_9CHLR</name>
<feature type="transmembrane region" description="Helical" evidence="1">
    <location>
        <begin position="87"/>
        <end position="108"/>
    </location>
</feature>
<reference evidence="2 3" key="1">
    <citation type="submission" date="2015-06" db="EMBL/GenBank/DDBJ databases">
        <title>Genome sequence of the organohalide-respiring Dehalogenimonas alkenigignens type strain (IP3-3T).</title>
        <authorList>
            <person name="Key T.A."/>
            <person name="Richmond D.P."/>
            <person name="Bowman K.S."/>
            <person name="Cho Y.-J."/>
            <person name="Chun J."/>
            <person name="da Costa M.S."/>
            <person name="Rainey F.A."/>
            <person name="Moe W.M."/>
        </authorList>
    </citation>
    <scope>NUCLEOTIDE SEQUENCE [LARGE SCALE GENOMIC DNA]</scope>
    <source>
        <strain evidence="2 3">IP3-3</strain>
    </source>
</reference>
<dbReference type="EMBL" id="LFDV01000002">
    <property type="protein sequence ID" value="KTB47668.1"/>
    <property type="molecule type" value="Genomic_DNA"/>
</dbReference>
<feature type="transmembrane region" description="Helical" evidence="1">
    <location>
        <begin position="28"/>
        <end position="47"/>
    </location>
</feature>
<keyword evidence="1" id="KW-0472">Membrane</keyword>
<feature type="transmembrane region" description="Helical" evidence="1">
    <location>
        <begin position="54"/>
        <end position="75"/>
    </location>
</feature>
<keyword evidence="1" id="KW-1133">Transmembrane helix</keyword>
<organism evidence="2 3">
    <name type="scientific">Dehalogenimonas alkenigignens</name>
    <dbReference type="NCBI Taxonomy" id="1217799"/>
    <lineage>
        <taxon>Bacteria</taxon>
        <taxon>Bacillati</taxon>
        <taxon>Chloroflexota</taxon>
        <taxon>Dehalococcoidia</taxon>
        <taxon>Dehalococcoidales</taxon>
        <taxon>Dehalococcoidaceae</taxon>
        <taxon>Dehalogenimonas</taxon>
    </lineage>
</organism>
<protein>
    <submittedName>
        <fullName evidence="2">Uncharacterized protein</fullName>
    </submittedName>
</protein>
<accession>A0A0W0GGJ0</accession>
<keyword evidence="3" id="KW-1185">Reference proteome</keyword>
<comment type="caution">
    <text evidence="2">The sequence shown here is derived from an EMBL/GenBank/DDBJ whole genome shotgun (WGS) entry which is preliminary data.</text>
</comment>
<evidence type="ECO:0000313" key="3">
    <source>
        <dbReference type="Proteomes" id="UP000053947"/>
    </source>
</evidence>